<dbReference type="EMBL" id="GEDG01009560">
    <property type="protein sequence ID" value="JAP28990.1"/>
    <property type="molecule type" value="Transcribed_RNA"/>
</dbReference>
<keyword evidence="1" id="KW-0472">Membrane</keyword>
<accession>A0A0V0I8P1</accession>
<keyword evidence="1" id="KW-1133">Transmembrane helix</keyword>
<keyword evidence="1" id="KW-0812">Transmembrane</keyword>
<evidence type="ECO:0000313" key="2">
    <source>
        <dbReference type="EMBL" id="JAP28990.1"/>
    </source>
</evidence>
<sequence length="60" mass="7227">MSSLPWIFYFLLFAGYFVTRKKINYFLLKGLHHMHWMSQNTHFKQNVNFSLSLCKTIALL</sequence>
<proteinExistence type="predicted"/>
<protein>
    <submittedName>
        <fullName evidence="2">Putative ovule protein</fullName>
    </submittedName>
</protein>
<dbReference type="AlphaFoldDB" id="A0A0V0I8P1"/>
<evidence type="ECO:0000256" key="1">
    <source>
        <dbReference type="SAM" id="Phobius"/>
    </source>
</evidence>
<organism evidence="2">
    <name type="scientific">Solanum chacoense</name>
    <name type="common">Chaco potato</name>
    <dbReference type="NCBI Taxonomy" id="4108"/>
    <lineage>
        <taxon>Eukaryota</taxon>
        <taxon>Viridiplantae</taxon>
        <taxon>Streptophyta</taxon>
        <taxon>Embryophyta</taxon>
        <taxon>Tracheophyta</taxon>
        <taxon>Spermatophyta</taxon>
        <taxon>Magnoliopsida</taxon>
        <taxon>eudicotyledons</taxon>
        <taxon>Gunneridae</taxon>
        <taxon>Pentapetalae</taxon>
        <taxon>asterids</taxon>
        <taxon>lamiids</taxon>
        <taxon>Solanales</taxon>
        <taxon>Solanaceae</taxon>
        <taxon>Solanoideae</taxon>
        <taxon>Solaneae</taxon>
        <taxon>Solanum</taxon>
    </lineage>
</organism>
<name>A0A0V0I8P1_SOLCH</name>
<reference evidence="2" key="1">
    <citation type="submission" date="2015-12" db="EMBL/GenBank/DDBJ databases">
        <title>Gene expression during late stages of embryo sac development: a critical building block for successful pollen-pistil interactions.</title>
        <authorList>
            <person name="Liu Y."/>
            <person name="Joly V."/>
            <person name="Sabar M."/>
            <person name="Matton D.P."/>
        </authorList>
    </citation>
    <scope>NUCLEOTIDE SEQUENCE</scope>
</reference>
<feature type="transmembrane region" description="Helical" evidence="1">
    <location>
        <begin position="6"/>
        <end position="28"/>
    </location>
</feature>